<protein>
    <submittedName>
        <fullName evidence="7">Flipase</fullName>
    </submittedName>
</protein>
<dbReference type="PANTHER" id="PTHR30250:SF10">
    <property type="entry name" value="LIPOPOLYSACCHARIDE BIOSYNTHESIS PROTEIN WZXC"/>
    <property type="match status" value="1"/>
</dbReference>
<dbReference type="PANTHER" id="PTHR30250">
    <property type="entry name" value="PST FAMILY PREDICTED COLANIC ACID TRANSPORTER"/>
    <property type="match status" value="1"/>
</dbReference>
<evidence type="ECO:0000256" key="2">
    <source>
        <dbReference type="ARBA" id="ARBA00007430"/>
    </source>
</evidence>
<comment type="subcellular location">
    <subcellularLocation>
        <location evidence="1">Cell membrane</location>
        <topology evidence="1">Multi-pass membrane protein</topology>
    </subcellularLocation>
</comment>
<evidence type="ECO:0000256" key="6">
    <source>
        <dbReference type="ARBA" id="ARBA00023136"/>
    </source>
</evidence>
<keyword evidence="5" id="KW-1133">Transmembrane helix</keyword>
<sequence>MFKDLRSGFIFTSMGQFTNIIVMFVLNMVLSRILNPAEIGVVALVQVFLYFFQSILTSGIAPAIIQNKKLDEDDYSSLLNFAFLIGLVISIAFGLLGFIIAKIYKNGAYIGLFWSMSLLITTELTNSVPNAVLNKRKQFKEVNIRLIVSSIFGAVAGVASALIGAGAYALVLNLTFISVISLILNLYTSKIKIKFMFNRESIKKIIGLASNQSGVGFIIYFSRNFDNLIVGKKFGDATLGVYSKAYSLMMLPNMIFTNIFQPLFQPIFSNHQDNIPYVREVYLQILRVLLLISAPVTVFFVLDADKIVLFMFGNQWAEAFKPTAILCSTIWVQMTYTTIGPMFLSCNKYREQLKQSIISVVILALSVLIGAIIGNLIAMSICVAVAYILNFFVGGAMLMKLALESTFRRFLKLLISPLICAVIITIPSYFVFRYIDFGGVFIALLFRGVLIFGLFGGYLLISGEFKNIMNILKNKKIR</sequence>
<dbReference type="Proteomes" id="UP000192085">
    <property type="component" value="Chromosome"/>
</dbReference>
<dbReference type="GO" id="GO:0005886">
    <property type="term" value="C:plasma membrane"/>
    <property type="evidence" value="ECO:0007669"/>
    <property type="project" value="UniProtKB-SubCell"/>
</dbReference>
<comment type="similarity">
    <text evidence="2">Belongs to the polysaccharide synthase family.</text>
</comment>
<accession>A0A1V0NDA3</accession>
<name>A0A1V0NDA3_LACLL</name>
<dbReference type="Pfam" id="PF13440">
    <property type="entry name" value="Polysacc_synt_3"/>
    <property type="match status" value="1"/>
</dbReference>
<evidence type="ECO:0000256" key="5">
    <source>
        <dbReference type="ARBA" id="ARBA00022989"/>
    </source>
</evidence>
<organism evidence="7 8">
    <name type="scientific">Lactococcus lactis subsp. lactis</name>
    <name type="common">Streptococcus lactis</name>
    <dbReference type="NCBI Taxonomy" id="1360"/>
    <lineage>
        <taxon>Bacteria</taxon>
        <taxon>Bacillati</taxon>
        <taxon>Bacillota</taxon>
        <taxon>Bacilli</taxon>
        <taxon>Lactobacillales</taxon>
        <taxon>Streptococcaceae</taxon>
        <taxon>Lactococcus</taxon>
    </lineage>
</organism>
<keyword evidence="4" id="KW-0812">Transmembrane</keyword>
<reference evidence="7 8" key="1">
    <citation type="journal article" date="2017" name="BMC Genomics">
        <title>Comparative and functional genomics of the Lactococcus lactis taxon; insights into evolution and niche adaptation.</title>
        <authorList>
            <person name="Kelleher P."/>
            <person name="Bottacini F."/>
            <person name="Mahony J."/>
            <person name="Kilcawley K.N."/>
            <person name="van Sinderen D."/>
        </authorList>
    </citation>
    <scope>NUCLEOTIDE SEQUENCE [LARGE SCALE GENOMIC DNA]</scope>
    <source>
        <strain evidence="7 8">275</strain>
    </source>
</reference>
<evidence type="ECO:0000256" key="4">
    <source>
        <dbReference type="ARBA" id="ARBA00022692"/>
    </source>
</evidence>
<evidence type="ECO:0000313" key="7">
    <source>
        <dbReference type="EMBL" id="ARD97889.1"/>
    </source>
</evidence>
<dbReference type="RefSeq" id="WP_003129818.1">
    <property type="nucleotide sequence ID" value="NZ_BJMA01000007.1"/>
</dbReference>
<dbReference type="CDD" id="cd13127">
    <property type="entry name" value="MATE_tuaB_like"/>
    <property type="match status" value="1"/>
</dbReference>
<evidence type="ECO:0000313" key="8">
    <source>
        <dbReference type="Proteomes" id="UP000192085"/>
    </source>
</evidence>
<evidence type="ECO:0000256" key="1">
    <source>
        <dbReference type="ARBA" id="ARBA00004651"/>
    </source>
</evidence>
<dbReference type="AlphaFoldDB" id="A0A1V0NDA3"/>
<proteinExistence type="inferred from homology"/>
<dbReference type="EMBL" id="CP015897">
    <property type="protein sequence ID" value="ARD97889.1"/>
    <property type="molecule type" value="Genomic_DNA"/>
</dbReference>
<keyword evidence="3" id="KW-1003">Cell membrane</keyword>
<evidence type="ECO:0000256" key="3">
    <source>
        <dbReference type="ARBA" id="ARBA00022475"/>
    </source>
</evidence>
<gene>
    <name evidence="7" type="ORF">LL275_0252</name>
</gene>
<dbReference type="InterPro" id="IPR050833">
    <property type="entry name" value="Poly_Biosynth_Transport"/>
</dbReference>
<keyword evidence="6" id="KW-0472">Membrane</keyword>